<evidence type="ECO:0000313" key="12">
    <source>
        <dbReference type="Proteomes" id="UP000037510"/>
    </source>
</evidence>
<dbReference type="SMART" id="SM00409">
    <property type="entry name" value="IG"/>
    <property type="match status" value="1"/>
</dbReference>
<dbReference type="PROSITE" id="PS50835">
    <property type="entry name" value="IG_LIKE"/>
    <property type="match status" value="1"/>
</dbReference>
<gene>
    <name evidence="11" type="ORF">OBRU01_19497</name>
</gene>
<comment type="subcellular location">
    <subcellularLocation>
        <location evidence="1">Cell membrane</location>
    </subcellularLocation>
</comment>
<dbReference type="FunFam" id="2.60.40.10:FF:000328">
    <property type="entry name" value="CLUMA_CG000981, isoform A"/>
    <property type="match status" value="1"/>
</dbReference>
<dbReference type="EMBL" id="JTDY01004885">
    <property type="protein sequence ID" value="KOB67631.1"/>
    <property type="molecule type" value="Genomic_DNA"/>
</dbReference>
<dbReference type="InterPro" id="IPR036179">
    <property type="entry name" value="Ig-like_dom_sf"/>
</dbReference>
<keyword evidence="8" id="KW-0393">Immunoglobulin domain</keyword>
<organism evidence="11 12">
    <name type="scientific">Operophtera brumata</name>
    <name type="common">Winter moth</name>
    <name type="synonym">Phalaena brumata</name>
    <dbReference type="NCBI Taxonomy" id="104452"/>
    <lineage>
        <taxon>Eukaryota</taxon>
        <taxon>Metazoa</taxon>
        <taxon>Ecdysozoa</taxon>
        <taxon>Arthropoda</taxon>
        <taxon>Hexapoda</taxon>
        <taxon>Insecta</taxon>
        <taxon>Pterygota</taxon>
        <taxon>Neoptera</taxon>
        <taxon>Endopterygota</taxon>
        <taxon>Lepidoptera</taxon>
        <taxon>Glossata</taxon>
        <taxon>Ditrysia</taxon>
        <taxon>Geometroidea</taxon>
        <taxon>Geometridae</taxon>
        <taxon>Larentiinae</taxon>
        <taxon>Operophtera</taxon>
    </lineage>
</organism>
<keyword evidence="6" id="KW-1015">Disulfide bond</keyword>
<name>A0A0L7KX44_OPEBR</name>
<feature type="region of interest" description="Disordered" evidence="9">
    <location>
        <begin position="123"/>
        <end position="154"/>
    </location>
</feature>
<reference evidence="11 12" key="1">
    <citation type="journal article" date="2015" name="Genome Biol. Evol.">
        <title>The genome of winter moth (Operophtera brumata) provides a genomic perspective on sexual dimorphism and phenology.</title>
        <authorList>
            <person name="Derks M.F."/>
            <person name="Smit S."/>
            <person name="Salis L."/>
            <person name="Schijlen E."/>
            <person name="Bossers A."/>
            <person name="Mateman C."/>
            <person name="Pijl A.S."/>
            <person name="de Ridder D."/>
            <person name="Groenen M.A."/>
            <person name="Visser M.E."/>
            <person name="Megens H.J."/>
        </authorList>
    </citation>
    <scope>NUCLEOTIDE SEQUENCE [LARGE SCALE GENOMIC DNA]</scope>
    <source>
        <strain evidence="11">WM2013NL</strain>
        <tissue evidence="11">Head and thorax</tissue>
    </source>
</reference>
<comment type="caution">
    <text evidence="11">The sequence shown here is derived from an EMBL/GenBank/DDBJ whole genome shotgun (WGS) entry which is preliminary data.</text>
</comment>
<evidence type="ECO:0000256" key="6">
    <source>
        <dbReference type="ARBA" id="ARBA00023157"/>
    </source>
</evidence>
<dbReference type="AlphaFoldDB" id="A0A0L7KX44"/>
<dbReference type="STRING" id="104452.A0A0L7KX44"/>
<protein>
    <submittedName>
        <fullName evidence="11">Putative Lachesin</fullName>
    </submittedName>
</protein>
<sequence length="175" mass="19929">MTSTDMVVREGTNVTMVCRATGYPEPYVMWRREDGQEFNCNGESVNVVDGENLTISKVSRLHMGAYLCIASNGTFLYAWERNCHFCFSHLTVKPTIQYTHRDPSPEPYPFLDKSVIVHTLHKRRAATQPRTAPRLQMTSAAPSREPRTEPRTNTFTRRFVSELVASDKSGGWARL</sequence>
<evidence type="ECO:0000256" key="9">
    <source>
        <dbReference type="SAM" id="MobiDB-lite"/>
    </source>
</evidence>
<dbReference type="InterPro" id="IPR003598">
    <property type="entry name" value="Ig_sub2"/>
</dbReference>
<evidence type="ECO:0000256" key="1">
    <source>
        <dbReference type="ARBA" id="ARBA00004236"/>
    </source>
</evidence>
<dbReference type="PANTHER" id="PTHR12231:SF253">
    <property type="entry name" value="DPR-INTERACTING PROTEIN ETA, ISOFORM B-RELATED"/>
    <property type="match status" value="1"/>
</dbReference>
<dbReference type="Proteomes" id="UP000037510">
    <property type="component" value="Unassembled WGS sequence"/>
</dbReference>
<evidence type="ECO:0000259" key="10">
    <source>
        <dbReference type="PROSITE" id="PS50835"/>
    </source>
</evidence>
<dbReference type="InterPro" id="IPR013783">
    <property type="entry name" value="Ig-like_fold"/>
</dbReference>
<dbReference type="InterPro" id="IPR003599">
    <property type="entry name" value="Ig_sub"/>
</dbReference>
<dbReference type="Gene3D" id="2.60.40.10">
    <property type="entry name" value="Immunoglobulins"/>
    <property type="match status" value="1"/>
</dbReference>
<evidence type="ECO:0000256" key="7">
    <source>
        <dbReference type="ARBA" id="ARBA00023180"/>
    </source>
</evidence>
<dbReference type="GO" id="GO:0043005">
    <property type="term" value="C:neuron projection"/>
    <property type="evidence" value="ECO:0007669"/>
    <property type="project" value="TreeGrafter"/>
</dbReference>
<keyword evidence="2" id="KW-1003">Cell membrane</keyword>
<evidence type="ECO:0000256" key="4">
    <source>
        <dbReference type="ARBA" id="ARBA00022737"/>
    </source>
</evidence>
<evidence type="ECO:0000256" key="5">
    <source>
        <dbReference type="ARBA" id="ARBA00023136"/>
    </source>
</evidence>
<evidence type="ECO:0000256" key="8">
    <source>
        <dbReference type="ARBA" id="ARBA00023319"/>
    </source>
</evidence>
<dbReference type="GO" id="GO:0005886">
    <property type="term" value="C:plasma membrane"/>
    <property type="evidence" value="ECO:0007669"/>
    <property type="project" value="UniProtKB-SubCell"/>
</dbReference>
<keyword evidence="3" id="KW-0732">Signal</keyword>
<dbReference type="InterPro" id="IPR051170">
    <property type="entry name" value="Neural/epithelial_adhesion"/>
</dbReference>
<accession>A0A0L7KX44</accession>
<proteinExistence type="predicted"/>
<dbReference type="SUPFAM" id="SSF48726">
    <property type="entry name" value="Immunoglobulin"/>
    <property type="match status" value="1"/>
</dbReference>
<evidence type="ECO:0000256" key="2">
    <source>
        <dbReference type="ARBA" id="ARBA00022475"/>
    </source>
</evidence>
<keyword evidence="12" id="KW-1185">Reference proteome</keyword>
<dbReference type="SMART" id="SM00408">
    <property type="entry name" value="IGc2"/>
    <property type="match status" value="1"/>
</dbReference>
<feature type="domain" description="Ig-like" evidence="10">
    <location>
        <begin position="1"/>
        <end position="73"/>
    </location>
</feature>
<evidence type="ECO:0000256" key="3">
    <source>
        <dbReference type="ARBA" id="ARBA00022729"/>
    </source>
</evidence>
<dbReference type="InterPro" id="IPR007110">
    <property type="entry name" value="Ig-like_dom"/>
</dbReference>
<keyword evidence="5" id="KW-0472">Membrane</keyword>
<dbReference type="PANTHER" id="PTHR12231">
    <property type="entry name" value="CTX-RELATED TYPE I TRANSMEMBRANE PROTEIN"/>
    <property type="match status" value="1"/>
</dbReference>
<keyword evidence="4" id="KW-0677">Repeat</keyword>
<keyword evidence="7" id="KW-0325">Glycoprotein</keyword>
<evidence type="ECO:0000313" key="11">
    <source>
        <dbReference type="EMBL" id="KOB67631.1"/>
    </source>
</evidence>
<dbReference type="Pfam" id="PF13927">
    <property type="entry name" value="Ig_3"/>
    <property type="match status" value="1"/>
</dbReference>